<dbReference type="AlphaFoldDB" id="A0AAD5EIF4"/>
<evidence type="ECO:0000256" key="1">
    <source>
        <dbReference type="SAM" id="SignalP"/>
    </source>
</evidence>
<reference evidence="2" key="1">
    <citation type="submission" date="2021-06" db="EMBL/GenBank/DDBJ databases">
        <authorList>
            <consortium name="DOE Joint Genome Institute"/>
            <person name="Mondo S.J."/>
            <person name="Amses K.R."/>
            <person name="Simmons D.R."/>
            <person name="Longcore J.E."/>
            <person name="Seto K."/>
            <person name="Alves G.H."/>
            <person name="Bonds A.E."/>
            <person name="Quandt C.A."/>
            <person name="Davis W.J."/>
            <person name="Chang Y."/>
            <person name="Letcher P.M."/>
            <person name="Powell M.J."/>
            <person name="Kuo A."/>
            <person name="Labutti K."/>
            <person name="Pangilinan J."/>
            <person name="Andreopoulos W."/>
            <person name="Tritt A."/>
            <person name="Riley R."/>
            <person name="Hundley H."/>
            <person name="Johnson J."/>
            <person name="Lipzen A."/>
            <person name="Barry K."/>
            <person name="Berbee M.L."/>
            <person name="Buchler N.E."/>
            <person name="Grigoriev I.V."/>
            <person name="Spatafora J.W."/>
            <person name="Stajich J.E."/>
            <person name="James T.Y."/>
        </authorList>
    </citation>
    <scope>NUCLEOTIDE SEQUENCE</scope>
    <source>
        <strain evidence="2">AG</strain>
    </source>
</reference>
<organism evidence="2 3">
    <name type="scientific">Umbelopsis ramanniana AG</name>
    <dbReference type="NCBI Taxonomy" id="1314678"/>
    <lineage>
        <taxon>Eukaryota</taxon>
        <taxon>Fungi</taxon>
        <taxon>Fungi incertae sedis</taxon>
        <taxon>Mucoromycota</taxon>
        <taxon>Mucoromycotina</taxon>
        <taxon>Umbelopsidomycetes</taxon>
        <taxon>Umbelopsidales</taxon>
        <taxon>Umbelopsidaceae</taxon>
        <taxon>Umbelopsis</taxon>
    </lineage>
</organism>
<dbReference type="GeneID" id="75910996"/>
<reference evidence="2" key="2">
    <citation type="journal article" date="2022" name="Proc. Natl. Acad. Sci. U.S.A.">
        <title>Diploid-dominant life cycles characterize the early evolution of Fungi.</title>
        <authorList>
            <person name="Amses K.R."/>
            <person name="Simmons D.R."/>
            <person name="Longcore J.E."/>
            <person name="Mondo S.J."/>
            <person name="Seto K."/>
            <person name="Jeronimo G.H."/>
            <person name="Bonds A.E."/>
            <person name="Quandt C.A."/>
            <person name="Davis W.J."/>
            <person name="Chang Y."/>
            <person name="Federici B.A."/>
            <person name="Kuo A."/>
            <person name="LaButti K."/>
            <person name="Pangilinan J."/>
            <person name="Andreopoulos W."/>
            <person name="Tritt A."/>
            <person name="Riley R."/>
            <person name="Hundley H."/>
            <person name="Johnson J."/>
            <person name="Lipzen A."/>
            <person name="Barry K."/>
            <person name="Lang B.F."/>
            <person name="Cuomo C.A."/>
            <person name="Buchler N.E."/>
            <person name="Grigoriev I.V."/>
            <person name="Spatafora J.W."/>
            <person name="Stajich J.E."/>
            <person name="James T.Y."/>
        </authorList>
    </citation>
    <scope>NUCLEOTIDE SEQUENCE</scope>
    <source>
        <strain evidence="2">AG</strain>
    </source>
</reference>
<name>A0AAD5EIF4_UMBRA</name>
<gene>
    <name evidence="2" type="ORF">K450DRAFT_221034</name>
</gene>
<feature type="chain" id="PRO_5042129504" description="Secreted protein" evidence="1">
    <location>
        <begin position="21"/>
        <end position="84"/>
    </location>
</feature>
<evidence type="ECO:0000313" key="2">
    <source>
        <dbReference type="EMBL" id="KAI8584002.1"/>
    </source>
</evidence>
<proteinExistence type="predicted"/>
<evidence type="ECO:0008006" key="4">
    <source>
        <dbReference type="Google" id="ProtNLM"/>
    </source>
</evidence>
<evidence type="ECO:0000313" key="3">
    <source>
        <dbReference type="Proteomes" id="UP001206595"/>
    </source>
</evidence>
<dbReference type="RefSeq" id="XP_051449006.1">
    <property type="nucleotide sequence ID" value="XM_051585648.1"/>
</dbReference>
<dbReference type="Proteomes" id="UP001206595">
    <property type="component" value="Unassembled WGS sequence"/>
</dbReference>
<feature type="signal peptide" evidence="1">
    <location>
        <begin position="1"/>
        <end position="20"/>
    </location>
</feature>
<keyword evidence="3" id="KW-1185">Reference proteome</keyword>
<dbReference type="EMBL" id="MU620894">
    <property type="protein sequence ID" value="KAI8584002.1"/>
    <property type="molecule type" value="Genomic_DNA"/>
</dbReference>
<sequence length="84" mass="9483">MSQALSFFLTFLSFSSYCTAQCIKRQRCTTHLTNLPETITVYSSTCCFHGMIPILAYAMVNQGHHAYTKTHNDLRHIAVAACTY</sequence>
<keyword evidence="1" id="KW-0732">Signal</keyword>
<protein>
    <recommendedName>
        <fullName evidence="4">Secreted protein</fullName>
    </recommendedName>
</protein>
<accession>A0AAD5EIF4</accession>
<comment type="caution">
    <text evidence="2">The sequence shown here is derived from an EMBL/GenBank/DDBJ whole genome shotgun (WGS) entry which is preliminary data.</text>
</comment>